<proteinExistence type="predicted"/>
<dbReference type="InterPro" id="IPR024399">
    <property type="entry name" value="DUF2628"/>
</dbReference>
<keyword evidence="1" id="KW-0812">Transmembrane</keyword>
<dbReference type="RefSeq" id="WP_069413270.1">
    <property type="nucleotide sequence ID" value="NZ_JACKUL010000026.1"/>
</dbReference>
<sequence length="132" mass="15238">MSQNYEDFARSWQQRFTFYDHYGVPNTSPESREAYKQLSFMDKLRLTNNIWGLLFGPIYFFVKGMWRKGLVLLGAVVVLATIAIGLDVPDIIDRALSLIVPVFAMTTANYAYYLHAVKGDRSWNVFEGLRRS</sequence>
<evidence type="ECO:0000256" key="1">
    <source>
        <dbReference type="SAM" id="Phobius"/>
    </source>
</evidence>
<name>A0A1E3RM08_MYCFV</name>
<feature type="transmembrane region" description="Helical" evidence="1">
    <location>
        <begin position="69"/>
        <end position="89"/>
    </location>
</feature>
<dbReference type="AlphaFoldDB" id="A0A1E3RM08"/>
<keyword evidence="1" id="KW-1133">Transmembrane helix</keyword>
<organism evidence="2 3">
    <name type="scientific">Mycolicibacterium flavescens</name>
    <name type="common">Mycobacterium flavescens</name>
    <dbReference type="NCBI Taxonomy" id="1776"/>
    <lineage>
        <taxon>Bacteria</taxon>
        <taxon>Bacillati</taxon>
        <taxon>Actinomycetota</taxon>
        <taxon>Actinomycetes</taxon>
        <taxon>Mycobacteriales</taxon>
        <taxon>Mycobacteriaceae</taxon>
        <taxon>Mycolicibacterium</taxon>
    </lineage>
</organism>
<feature type="transmembrane region" description="Helical" evidence="1">
    <location>
        <begin position="46"/>
        <end position="62"/>
    </location>
</feature>
<feature type="transmembrane region" description="Helical" evidence="1">
    <location>
        <begin position="95"/>
        <end position="114"/>
    </location>
</feature>
<evidence type="ECO:0008006" key="4">
    <source>
        <dbReference type="Google" id="ProtNLM"/>
    </source>
</evidence>
<keyword evidence="1" id="KW-0472">Membrane</keyword>
<dbReference type="Pfam" id="PF10947">
    <property type="entry name" value="DUF2628"/>
    <property type="match status" value="1"/>
</dbReference>
<dbReference type="OrthoDB" id="4727912at2"/>
<protein>
    <recommendedName>
        <fullName evidence="4">DUF2628 domain-containing protein</fullName>
    </recommendedName>
</protein>
<gene>
    <name evidence="2" type="ORF">BHQ18_09215</name>
</gene>
<keyword evidence="3" id="KW-1185">Reference proteome</keyword>
<evidence type="ECO:0000313" key="2">
    <source>
        <dbReference type="EMBL" id="ODQ90880.1"/>
    </source>
</evidence>
<evidence type="ECO:0000313" key="3">
    <source>
        <dbReference type="Proteomes" id="UP000094053"/>
    </source>
</evidence>
<comment type="caution">
    <text evidence="2">The sequence shown here is derived from an EMBL/GenBank/DDBJ whole genome shotgun (WGS) entry which is preliminary data.</text>
</comment>
<dbReference type="EMBL" id="MIHA01000005">
    <property type="protein sequence ID" value="ODQ90880.1"/>
    <property type="molecule type" value="Genomic_DNA"/>
</dbReference>
<dbReference type="Proteomes" id="UP000094053">
    <property type="component" value="Unassembled WGS sequence"/>
</dbReference>
<accession>A0A1E3RM08</accession>
<reference evidence="3" key="1">
    <citation type="submission" date="2016-09" db="EMBL/GenBank/DDBJ databases">
        <authorList>
            <person name="Greninger A.L."/>
            <person name="Jerome K.R."/>
            <person name="Mcnair B."/>
            <person name="Wallis C."/>
            <person name="Fang F."/>
        </authorList>
    </citation>
    <scope>NUCLEOTIDE SEQUENCE [LARGE SCALE GENOMIC DNA]</scope>
    <source>
        <strain evidence="3">M6</strain>
    </source>
</reference>